<comment type="caution">
    <text evidence="5">The sequence shown here is derived from an EMBL/GenBank/DDBJ whole genome shotgun (WGS) entry which is preliminary data.</text>
</comment>
<keyword evidence="2" id="KW-0808">Transferase</keyword>
<dbReference type="Proteomes" id="UP000245464">
    <property type="component" value="Chromosome 7"/>
</dbReference>
<feature type="domain" description="Methyltransferase" evidence="3">
    <location>
        <begin position="279"/>
        <end position="370"/>
    </location>
</feature>
<evidence type="ECO:0000313" key="6">
    <source>
        <dbReference type="Proteomes" id="UP000249757"/>
    </source>
</evidence>
<reference evidence="5" key="3">
    <citation type="journal article" date="2022" name="bioRxiv">
        <title>A global pangenome for the wheat fungal pathogen Pyrenophora tritici-repentis and prediction of effector protein structural homology.</title>
        <authorList>
            <person name="Moolhuijzen P."/>
            <person name="See P.T."/>
            <person name="Shi G."/>
            <person name="Powell H.R."/>
            <person name="Cockram J."/>
            <person name="Jorgensen L.N."/>
            <person name="Benslimane H."/>
            <person name="Strelkov S.E."/>
            <person name="Turner J."/>
            <person name="Liu Z."/>
            <person name="Moffat C.S."/>
        </authorList>
    </citation>
    <scope>NUCLEOTIDE SEQUENCE</scope>
    <source>
        <strain evidence="5">86-124</strain>
    </source>
</reference>
<dbReference type="Proteomes" id="UP000249757">
    <property type="component" value="Unassembled WGS sequence"/>
</dbReference>
<sequence length="445" mass="51338">MSKTNDRTGFLSLPTELRLQIASYALEQLPTDEERLIHLAQPWKTSVYNSVYKSSKNLAIRLVCREFNRDFSRLAIQKTTFVLYGGLGTVIDAQPDELLRDVRRLVIPVHRIFHPLPEFLFNRECLHLDELCLYDTLESIIRHRKTLIYMLRYLKNVKRVSFSADPRSSCSKTQRLAFRRLIGQILKEDHYQRYDSPNAPQPETTWWSWIYSNDSAHEFLTAQEPKPIMAEQDYMLLVKPKIDELMEQIELDQSVSQQSSPRERYTQTLLKKLPPSPHILELGCGPGIPTLRSLLDQGAHVVANDISTAHIQMAHRSCPEAKLLIGDMTALNFAPSTFHGAIGFYTLFHLPRSKLRGMLTKIHTWLKPGGVFAFNLATIDEEEIHGEVLGYGMFWSGYGVGHSRRLVEEVGFEVLLGEVVKAGEGRLEEWDQDLRRRFCGWWWGR</sequence>
<evidence type="ECO:0000256" key="1">
    <source>
        <dbReference type="ARBA" id="ARBA00022603"/>
    </source>
</evidence>
<proteinExistence type="predicted"/>
<dbReference type="PANTHER" id="PTHR43861">
    <property type="entry name" value="TRANS-ACONITATE 2-METHYLTRANSFERASE-RELATED"/>
    <property type="match status" value="1"/>
</dbReference>
<reference evidence="6" key="4">
    <citation type="journal article" date="2022" name="Microb. Genom.">
        <title>A global pangenome for the wheat fungal pathogen Pyrenophora tritici-repentis and prediction of effector protein structural homology.</title>
        <authorList>
            <person name="Moolhuijzen P.M."/>
            <person name="See P.T."/>
            <person name="Shi G."/>
            <person name="Powell H.R."/>
            <person name="Cockram J."/>
            <person name="Jorgensen L.N."/>
            <person name="Benslimane H."/>
            <person name="Strelkov S.E."/>
            <person name="Turner J."/>
            <person name="Liu Z."/>
            <person name="Moffat C.S."/>
        </authorList>
    </citation>
    <scope>NUCLEOTIDE SEQUENCE [LARGE SCALE GENOMIC DNA]</scope>
</reference>
<dbReference type="SUPFAM" id="SSF53335">
    <property type="entry name" value="S-adenosyl-L-methionine-dependent methyltransferases"/>
    <property type="match status" value="1"/>
</dbReference>
<evidence type="ECO:0000259" key="3">
    <source>
        <dbReference type="Pfam" id="PF13649"/>
    </source>
</evidence>
<evidence type="ECO:0000313" key="4">
    <source>
        <dbReference type="EMBL" id="KAF7567870.1"/>
    </source>
</evidence>
<dbReference type="GO" id="GO:0032259">
    <property type="term" value="P:methylation"/>
    <property type="evidence" value="ECO:0007669"/>
    <property type="project" value="UniProtKB-KW"/>
</dbReference>
<dbReference type="InterPro" id="IPR029063">
    <property type="entry name" value="SAM-dependent_MTases_sf"/>
</dbReference>
<dbReference type="CDD" id="cd02440">
    <property type="entry name" value="AdoMet_MTases"/>
    <property type="match status" value="1"/>
</dbReference>
<dbReference type="InterPro" id="IPR041698">
    <property type="entry name" value="Methyltransf_25"/>
</dbReference>
<dbReference type="EMBL" id="NQIK02000007">
    <property type="protein sequence ID" value="KAF7567870.1"/>
    <property type="molecule type" value="Genomic_DNA"/>
</dbReference>
<dbReference type="Pfam" id="PF13649">
    <property type="entry name" value="Methyltransf_25"/>
    <property type="match status" value="1"/>
</dbReference>
<keyword evidence="6" id="KW-1185">Reference proteome</keyword>
<protein>
    <submittedName>
        <fullName evidence="5">O-methyltransferase</fullName>
    </submittedName>
</protein>
<name>A0A5M9L2I5_9PLEO</name>
<evidence type="ECO:0000313" key="5">
    <source>
        <dbReference type="EMBL" id="KAI1507874.1"/>
    </source>
</evidence>
<dbReference type="AlphaFoldDB" id="A0A5M9L2I5"/>
<dbReference type="GO" id="GO:0008168">
    <property type="term" value="F:methyltransferase activity"/>
    <property type="evidence" value="ECO:0007669"/>
    <property type="project" value="UniProtKB-KW"/>
</dbReference>
<dbReference type="EMBL" id="NRDI02000031">
    <property type="protein sequence ID" value="KAI1507874.1"/>
    <property type="molecule type" value="Genomic_DNA"/>
</dbReference>
<evidence type="ECO:0000256" key="2">
    <source>
        <dbReference type="ARBA" id="ARBA00022679"/>
    </source>
</evidence>
<keyword evidence="1" id="KW-0489">Methyltransferase</keyword>
<reference evidence="5" key="2">
    <citation type="submission" date="2021-05" db="EMBL/GenBank/DDBJ databases">
        <authorList>
            <person name="Moolhuijzen P.M."/>
            <person name="Moffat C.S."/>
        </authorList>
    </citation>
    <scope>NUCLEOTIDE SEQUENCE</scope>
    <source>
        <strain evidence="5">86-124</strain>
    </source>
</reference>
<accession>A0A5M9L2I5</accession>
<reference evidence="4" key="1">
    <citation type="journal article" date="2018" name="BMC Genomics">
        <title>Comparative genomics of the wheat fungal pathogen Pyrenophora tritici-repentis reveals chromosomal variations and genome plasticity.</title>
        <authorList>
            <person name="Moolhuijzen P."/>
            <person name="See P.T."/>
            <person name="Hane J.K."/>
            <person name="Shi G."/>
            <person name="Liu Z."/>
            <person name="Oliver R.P."/>
            <person name="Moffat C.S."/>
        </authorList>
    </citation>
    <scope>NUCLEOTIDE SEQUENCE [LARGE SCALE GENOMIC DNA]</scope>
    <source>
        <strain evidence="4">M4</strain>
    </source>
</reference>
<organism evidence="5 6">
    <name type="scientific">Pyrenophora tritici-repentis</name>
    <dbReference type="NCBI Taxonomy" id="45151"/>
    <lineage>
        <taxon>Eukaryota</taxon>
        <taxon>Fungi</taxon>
        <taxon>Dikarya</taxon>
        <taxon>Ascomycota</taxon>
        <taxon>Pezizomycotina</taxon>
        <taxon>Dothideomycetes</taxon>
        <taxon>Pleosporomycetidae</taxon>
        <taxon>Pleosporales</taxon>
        <taxon>Pleosporineae</taxon>
        <taxon>Pleosporaceae</taxon>
        <taxon>Pyrenophora</taxon>
    </lineage>
</organism>
<dbReference type="OrthoDB" id="3786918at2759"/>
<gene>
    <name evidence="5" type="ORF">Ptr86124_013128</name>
    <name evidence="4" type="ORF">PtrM4_124830</name>
</gene>
<dbReference type="PANTHER" id="PTHR43861:SF1">
    <property type="entry name" value="TRANS-ACONITATE 2-METHYLTRANSFERASE"/>
    <property type="match status" value="1"/>
</dbReference>
<dbReference type="Gene3D" id="3.40.50.150">
    <property type="entry name" value="Vaccinia Virus protein VP39"/>
    <property type="match status" value="1"/>
</dbReference>